<evidence type="ECO:0000256" key="2">
    <source>
        <dbReference type="ARBA" id="ARBA00010792"/>
    </source>
</evidence>
<comment type="subcellular location">
    <subcellularLocation>
        <location evidence="1 7">Cell membrane</location>
        <topology evidence="1 7">Multi-pass membrane protein</topology>
    </subcellularLocation>
</comment>
<dbReference type="PANTHER" id="PTHR30353:SF15">
    <property type="entry name" value="INNER MEMBRANE PROTEIN YABI"/>
    <property type="match status" value="1"/>
</dbReference>
<reference evidence="10" key="1">
    <citation type="submission" date="2019-11" db="EMBL/GenBank/DDBJ databases">
        <title>The complete genome sequence of Saccharopolyspora sp. E2A.</title>
        <authorList>
            <person name="Zhang G."/>
        </authorList>
    </citation>
    <scope>NUCLEOTIDE SEQUENCE [LARGE SCALE GENOMIC DNA]</scope>
    <source>
        <strain evidence="10">E2A</strain>
    </source>
</reference>
<dbReference type="AlphaFoldDB" id="A0A5Q3Q9T8"/>
<evidence type="ECO:0000313" key="10">
    <source>
        <dbReference type="Proteomes" id="UP000371041"/>
    </source>
</evidence>
<evidence type="ECO:0000313" key="9">
    <source>
        <dbReference type="EMBL" id="QGK71441.1"/>
    </source>
</evidence>
<evidence type="ECO:0000256" key="6">
    <source>
        <dbReference type="ARBA" id="ARBA00023136"/>
    </source>
</evidence>
<evidence type="ECO:0000256" key="1">
    <source>
        <dbReference type="ARBA" id="ARBA00004651"/>
    </source>
</evidence>
<feature type="transmembrane region" description="Helical" evidence="7">
    <location>
        <begin position="149"/>
        <end position="171"/>
    </location>
</feature>
<keyword evidence="4 7" id="KW-0812">Transmembrane</keyword>
<evidence type="ECO:0000259" key="8">
    <source>
        <dbReference type="Pfam" id="PF09335"/>
    </source>
</evidence>
<evidence type="ECO:0000256" key="5">
    <source>
        <dbReference type="ARBA" id="ARBA00022989"/>
    </source>
</evidence>
<evidence type="ECO:0000256" key="3">
    <source>
        <dbReference type="ARBA" id="ARBA00022475"/>
    </source>
</evidence>
<dbReference type="Pfam" id="PF09335">
    <property type="entry name" value="VTT_dom"/>
    <property type="match status" value="1"/>
</dbReference>
<dbReference type="RefSeq" id="WP_154078017.1">
    <property type="nucleotide sequence ID" value="NZ_CP045929.1"/>
</dbReference>
<keyword evidence="3 7" id="KW-1003">Cell membrane</keyword>
<gene>
    <name evidence="9" type="ORF">GIY23_19725</name>
</gene>
<dbReference type="InterPro" id="IPR032816">
    <property type="entry name" value="VTT_dom"/>
</dbReference>
<feature type="domain" description="VTT" evidence="8">
    <location>
        <begin position="51"/>
        <end position="166"/>
    </location>
</feature>
<feature type="transmembrane region" description="Helical" evidence="7">
    <location>
        <begin position="123"/>
        <end position="142"/>
    </location>
</feature>
<comment type="similarity">
    <text evidence="2 7">Belongs to the DedA family.</text>
</comment>
<keyword evidence="6 7" id="KW-0472">Membrane</keyword>
<keyword evidence="10" id="KW-1185">Reference proteome</keyword>
<dbReference type="EMBL" id="CP045929">
    <property type="protein sequence ID" value="QGK71441.1"/>
    <property type="molecule type" value="Genomic_DNA"/>
</dbReference>
<feature type="transmembrane region" description="Helical" evidence="7">
    <location>
        <begin position="177"/>
        <end position="200"/>
    </location>
</feature>
<dbReference type="PANTHER" id="PTHR30353">
    <property type="entry name" value="INNER MEMBRANE PROTEIN DEDA-RELATED"/>
    <property type="match status" value="1"/>
</dbReference>
<dbReference type="GO" id="GO:0005886">
    <property type="term" value="C:plasma membrane"/>
    <property type="evidence" value="ECO:0007669"/>
    <property type="project" value="UniProtKB-SubCell"/>
</dbReference>
<dbReference type="KEGG" id="sace:GIY23_19725"/>
<feature type="transmembrane region" description="Helical" evidence="7">
    <location>
        <begin position="20"/>
        <end position="46"/>
    </location>
</feature>
<accession>A0A5Q3Q9T8</accession>
<sequence length="220" mass="22918">MTVIEQLDALVLDLLDSASAIGPTACLVVLFVVLSLEASLFVGLFVSGEIALLVSVGALGERWAVPMLLVAVLANTVGQAGGYGIGRGVGPSLQRSWAGRKISASSWDTAHEVLRGRGARALLTTRFIAFVHAVVPAVAGMLRVPFARFMVMAVAGATAWATVHTSLALALGQAARAIGYSWTAVVVTVVAAAVSGTVLYRSVRRVDREKSAEQPEPARP</sequence>
<proteinExistence type="inferred from homology"/>
<organism evidence="9 10">
    <name type="scientific">Allosaccharopolyspora coralli</name>
    <dbReference type="NCBI Taxonomy" id="2665642"/>
    <lineage>
        <taxon>Bacteria</taxon>
        <taxon>Bacillati</taxon>
        <taxon>Actinomycetota</taxon>
        <taxon>Actinomycetes</taxon>
        <taxon>Pseudonocardiales</taxon>
        <taxon>Pseudonocardiaceae</taxon>
        <taxon>Allosaccharopolyspora</taxon>
    </lineage>
</organism>
<name>A0A5Q3Q9T8_9PSEU</name>
<evidence type="ECO:0000256" key="7">
    <source>
        <dbReference type="RuleBase" id="RU367016"/>
    </source>
</evidence>
<dbReference type="InterPro" id="IPR032818">
    <property type="entry name" value="DedA-like"/>
</dbReference>
<evidence type="ECO:0000256" key="4">
    <source>
        <dbReference type="ARBA" id="ARBA00022692"/>
    </source>
</evidence>
<dbReference type="Proteomes" id="UP000371041">
    <property type="component" value="Chromosome"/>
</dbReference>
<keyword evidence="5 7" id="KW-1133">Transmembrane helix</keyword>
<feature type="transmembrane region" description="Helical" evidence="7">
    <location>
        <begin position="67"/>
        <end position="86"/>
    </location>
</feature>
<protein>
    <recommendedName>
        <fullName evidence="8">VTT domain-containing protein</fullName>
    </recommendedName>
</protein>